<feature type="compositionally biased region" description="Low complexity" evidence="2">
    <location>
        <begin position="530"/>
        <end position="541"/>
    </location>
</feature>
<dbReference type="AlphaFoldDB" id="A0AAN8U2M8"/>
<dbReference type="GO" id="GO:0005634">
    <property type="term" value="C:nucleus"/>
    <property type="evidence" value="ECO:0007669"/>
    <property type="project" value="UniProtKB-ARBA"/>
</dbReference>
<dbReference type="InterPro" id="IPR008942">
    <property type="entry name" value="ENTH_VHS"/>
</dbReference>
<protein>
    <recommendedName>
        <fullName evidence="3">CID domain-containing protein</fullName>
    </recommendedName>
</protein>
<dbReference type="CDD" id="cd16981">
    <property type="entry name" value="CID_RPRD_like"/>
    <property type="match status" value="1"/>
</dbReference>
<dbReference type="Pfam" id="PF04818">
    <property type="entry name" value="CID"/>
    <property type="match status" value="1"/>
</dbReference>
<name>A0AAN8U2M8_SOLBU</name>
<feature type="region of interest" description="Disordered" evidence="2">
    <location>
        <begin position="424"/>
        <end position="484"/>
    </location>
</feature>
<gene>
    <name evidence="4" type="ORF">RDI58_006593</name>
</gene>
<feature type="region of interest" description="Disordered" evidence="2">
    <location>
        <begin position="530"/>
        <end position="549"/>
    </location>
</feature>
<dbReference type="GO" id="GO:0031124">
    <property type="term" value="P:mRNA 3'-end processing"/>
    <property type="evidence" value="ECO:0007669"/>
    <property type="project" value="TreeGrafter"/>
</dbReference>
<dbReference type="SUPFAM" id="SSF48464">
    <property type="entry name" value="ENTH/VHS domain"/>
    <property type="match status" value="1"/>
</dbReference>
<dbReference type="InterPro" id="IPR006569">
    <property type="entry name" value="CID_dom"/>
</dbReference>
<dbReference type="EMBL" id="JBANQN010000002">
    <property type="protein sequence ID" value="KAK6798890.1"/>
    <property type="molecule type" value="Genomic_DNA"/>
</dbReference>
<dbReference type="GO" id="GO:0000993">
    <property type="term" value="F:RNA polymerase II complex binding"/>
    <property type="evidence" value="ECO:0007669"/>
    <property type="project" value="TreeGrafter"/>
</dbReference>
<reference evidence="4 5" key="1">
    <citation type="submission" date="2024-02" db="EMBL/GenBank/DDBJ databases">
        <title>de novo genome assembly of Solanum bulbocastanum strain 11H21.</title>
        <authorList>
            <person name="Hosaka A.J."/>
        </authorList>
    </citation>
    <scope>NUCLEOTIDE SEQUENCE [LARGE SCALE GENOMIC DNA]</scope>
    <source>
        <tissue evidence="4">Young leaves</tissue>
    </source>
</reference>
<evidence type="ECO:0000313" key="4">
    <source>
        <dbReference type="EMBL" id="KAK6798890.1"/>
    </source>
</evidence>
<sequence length="549" mass="60271">MNIASVTMGSTFNTQILVDKLEMLNSSQQSIETLSHWCIFHMTKAKQVVETWAQQFHCSPREQRLSFLYLANDILQNSRRKGAEFVAEFWKVLPDALRDVIENGNEFGRNAALRLISIWDERKVFGSRGQILKEEFAGKHVGNGKHSGGKVYLLIELFGMQRNSAGDALDKIVSSYQILYGGQIDEDAILSRAKNAISCVEKIDKEIGSDLNPGALSFPLTFYDSIDLLPFPSGHFNGSGIVDELKGQHTILKDCVEQLTTVESSRANLISHLREVLQEQEYKLDQVRHHLQAAQSHADQVGSICGQLLNFDGNGQILVEQNRKEANTSQAPHTFISGNREQSAPVMYTRQVSYEKSSNLDEDMKSAAAAVAAKLTASTSSAQMLTYVLSSLASEGVIGNSTKESSHDNQPEKRMKLENDRSFYAPPQNAQEPVTFFSQPNSVPHNLPSTGGESTPIEPPPLPSSPPPLAPLPPMQPYPVPQFIQTSGQLPSSAFVYATSQQPSTLANFAPPVNGISPFTSSIAYQGYSSDSSLYSQSSSLPMAPVTRQ</sequence>
<evidence type="ECO:0000256" key="2">
    <source>
        <dbReference type="SAM" id="MobiDB-lite"/>
    </source>
</evidence>
<proteinExistence type="predicted"/>
<accession>A0AAN8U2M8</accession>
<dbReference type="FunFam" id="1.25.40.90:FF:000018">
    <property type="entry name" value="ENTH/VHS family protein isoform 1"/>
    <property type="match status" value="1"/>
</dbReference>
<dbReference type="PROSITE" id="PS51391">
    <property type="entry name" value="CID"/>
    <property type="match status" value="1"/>
</dbReference>
<comment type="caution">
    <text evidence="4">The sequence shown here is derived from an EMBL/GenBank/DDBJ whole genome shotgun (WGS) entry which is preliminary data.</text>
</comment>
<dbReference type="SMART" id="SM00582">
    <property type="entry name" value="RPR"/>
    <property type="match status" value="1"/>
</dbReference>
<evidence type="ECO:0000313" key="5">
    <source>
        <dbReference type="Proteomes" id="UP001371456"/>
    </source>
</evidence>
<keyword evidence="5" id="KW-1185">Reference proteome</keyword>
<feature type="compositionally biased region" description="Pro residues" evidence="2">
    <location>
        <begin position="457"/>
        <end position="480"/>
    </location>
</feature>
<feature type="domain" description="CID" evidence="3">
    <location>
        <begin position="9"/>
        <end position="141"/>
    </location>
</feature>
<organism evidence="4 5">
    <name type="scientific">Solanum bulbocastanum</name>
    <name type="common">Wild potato</name>
    <dbReference type="NCBI Taxonomy" id="147425"/>
    <lineage>
        <taxon>Eukaryota</taxon>
        <taxon>Viridiplantae</taxon>
        <taxon>Streptophyta</taxon>
        <taxon>Embryophyta</taxon>
        <taxon>Tracheophyta</taxon>
        <taxon>Spermatophyta</taxon>
        <taxon>Magnoliopsida</taxon>
        <taxon>eudicotyledons</taxon>
        <taxon>Gunneridae</taxon>
        <taxon>Pentapetalae</taxon>
        <taxon>asterids</taxon>
        <taxon>lamiids</taxon>
        <taxon>Solanales</taxon>
        <taxon>Solanaceae</taxon>
        <taxon>Solanoideae</taxon>
        <taxon>Solaneae</taxon>
        <taxon>Solanum</taxon>
    </lineage>
</organism>
<keyword evidence="1" id="KW-0507">mRNA processing</keyword>
<feature type="compositionally biased region" description="Polar residues" evidence="2">
    <location>
        <begin position="428"/>
        <end position="453"/>
    </location>
</feature>
<evidence type="ECO:0000259" key="3">
    <source>
        <dbReference type="PROSITE" id="PS51391"/>
    </source>
</evidence>
<dbReference type="PANTHER" id="PTHR12460:SF23">
    <property type="entry name" value="ACTIN CYTOSKELETON-REGULATORY COMPLEX PROTEIN PAN1"/>
    <property type="match status" value="1"/>
</dbReference>
<dbReference type="PANTHER" id="PTHR12460">
    <property type="entry name" value="CYCLIN-DEPENDENT KINASE INHIBITOR-RELATED PROTEIN"/>
    <property type="match status" value="1"/>
</dbReference>
<dbReference type="Gene3D" id="1.25.40.90">
    <property type="match status" value="1"/>
</dbReference>
<dbReference type="Proteomes" id="UP001371456">
    <property type="component" value="Unassembled WGS sequence"/>
</dbReference>
<evidence type="ECO:0000256" key="1">
    <source>
        <dbReference type="ARBA" id="ARBA00022664"/>
    </source>
</evidence>